<reference evidence="7" key="1">
    <citation type="submission" date="2022-04" db="EMBL/GenBank/DDBJ databases">
        <title>Desulfatitalea alkaliphila sp. nov., a novel anaerobic sulfate-reducing bacterium isolated from terrestrial mud volcano, Taman Peninsula, Russia.</title>
        <authorList>
            <person name="Khomyakova M.A."/>
            <person name="Merkel A.Y."/>
            <person name="Slobodkin A.I."/>
        </authorList>
    </citation>
    <scope>NUCLEOTIDE SEQUENCE</scope>
    <source>
        <strain evidence="7">M08but</strain>
    </source>
</reference>
<dbReference type="InterPro" id="IPR000873">
    <property type="entry name" value="AMP-dep_synth/lig_dom"/>
</dbReference>
<sequence length="549" mass="60890">MAARLIQPTPSAYGFPLLIKNLLRTPLIYSPDQEIIYRDQARFTYRQFGERVCRLASGLESLGVGPGATVAVMDWDSHRYLECFFAVPSMGAVLHTINIRLSPEQLIYTINHAEDDVILVNEEFLPMLEAVKDQFSTVKKIVLISDTKTTPQTTVPIDVEYEALLAGAAPTYDFPDLDENTMATTFYTTGTTGLPKGVFFSHRQLVLHTYAVITNMSGFANQANVNSADVYMPITPMFHVHAWGMPYVMTLLGAKQVYPGRYEPEMLLKLKLQEKVTFSHCVPTILHMLVSSPAVQKLDLSGWKVVIGGSALPRGLCKAALDLKINVYTGYGMSETCPVLTLAMLKPEMLDWDAEEQIKIRCRTGLPATNVLLEVRDANGKALPNDGKSTGEVVVRTPWLTQGYVKDPEKSEALWADGWLHTGDIGFIDELGYLQITDRLKDVIKTGGEWVSSLELEDIISRHPAVSEVAVIGVADEKWGERPVALVVPKPDQVAGFQEEEIKQFVAKFADDGVLPKYGVPDRVVKVDALPKTSVGKLNKKEMRKQFQG</sequence>
<feature type="domain" description="AMP-binding enzyme C-terminal" evidence="6">
    <location>
        <begin position="455"/>
        <end position="537"/>
    </location>
</feature>
<dbReference type="AlphaFoldDB" id="A0AA41UQR5"/>
<evidence type="ECO:0000313" key="7">
    <source>
        <dbReference type="EMBL" id="MCJ8501628.1"/>
    </source>
</evidence>
<dbReference type="InterPro" id="IPR025110">
    <property type="entry name" value="AMP-bd_C"/>
</dbReference>
<evidence type="ECO:0000256" key="4">
    <source>
        <dbReference type="ARBA" id="ARBA00023098"/>
    </source>
</evidence>
<keyword evidence="2 7" id="KW-0436">Ligase</keyword>
<dbReference type="Gene3D" id="3.30.300.30">
    <property type="match status" value="1"/>
</dbReference>
<evidence type="ECO:0000256" key="3">
    <source>
        <dbReference type="ARBA" id="ARBA00022832"/>
    </source>
</evidence>
<dbReference type="NCBIfam" id="NF004837">
    <property type="entry name" value="PRK06187.1"/>
    <property type="match status" value="1"/>
</dbReference>
<dbReference type="PANTHER" id="PTHR43859">
    <property type="entry name" value="ACYL-ACTIVATING ENZYME"/>
    <property type="match status" value="1"/>
</dbReference>
<dbReference type="Gene3D" id="3.40.50.12780">
    <property type="entry name" value="N-terminal domain of ligase-like"/>
    <property type="match status" value="1"/>
</dbReference>
<feature type="domain" description="AMP-dependent synthetase/ligase" evidence="5">
    <location>
        <begin position="31"/>
        <end position="404"/>
    </location>
</feature>
<dbReference type="Proteomes" id="UP001165427">
    <property type="component" value="Unassembled WGS sequence"/>
</dbReference>
<dbReference type="Pfam" id="PF13193">
    <property type="entry name" value="AMP-binding_C"/>
    <property type="match status" value="1"/>
</dbReference>
<keyword evidence="3" id="KW-0276">Fatty acid metabolism</keyword>
<dbReference type="EMBL" id="JALJRB010000015">
    <property type="protein sequence ID" value="MCJ8501628.1"/>
    <property type="molecule type" value="Genomic_DNA"/>
</dbReference>
<dbReference type="FunFam" id="3.30.300.30:FF:000008">
    <property type="entry name" value="2,3-dihydroxybenzoate-AMP ligase"/>
    <property type="match status" value="1"/>
</dbReference>
<dbReference type="PANTHER" id="PTHR43859:SF4">
    <property type="entry name" value="BUTANOATE--COA LIGASE AAE1-RELATED"/>
    <property type="match status" value="1"/>
</dbReference>
<evidence type="ECO:0000259" key="6">
    <source>
        <dbReference type="Pfam" id="PF13193"/>
    </source>
</evidence>
<protein>
    <submittedName>
        <fullName evidence="7">Fatty acid--CoA ligase</fullName>
    </submittedName>
</protein>
<keyword evidence="4" id="KW-0443">Lipid metabolism</keyword>
<accession>A0AA41UQR5</accession>
<evidence type="ECO:0000256" key="1">
    <source>
        <dbReference type="ARBA" id="ARBA00006432"/>
    </source>
</evidence>
<comment type="caution">
    <text evidence="7">The sequence shown here is derived from an EMBL/GenBank/DDBJ whole genome shotgun (WGS) entry which is preliminary data.</text>
</comment>
<name>A0AA41UQR5_9BACT</name>
<dbReference type="SUPFAM" id="SSF56801">
    <property type="entry name" value="Acetyl-CoA synthetase-like"/>
    <property type="match status" value="1"/>
</dbReference>
<evidence type="ECO:0000259" key="5">
    <source>
        <dbReference type="Pfam" id="PF00501"/>
    </source>
</evidence>
<comment type="similarity">
    <text evidence="1">Belongs to the ATP-dependent AMP-binding enzyme family.</text>
</comment>
<dbReference type="RefSeq" id="WP_246909989.1">
    <property type="nucleotide sequence ID" value="NZ_JALJRB010000015.1"/>
</dbReference>
<dbReference type="CDD" id="cd12119">
    <property type="entry name" value="ttLC_FACS_AlkK_like"/>
    <property type="match status" value="1"/>
</dbReference>
<proteinExistence type="inferred from homology"/>
<evidence type="ECO:0000256" key="2">
    <source>
        <dbReference type="ARBA" id="ARBA00022598"/>
    </source>
</evidence>
<dbReference type="Pfam" id="PF00501">
    <property type="entry name" value="AMP-binding"/>
    <property type="match status" value="1"/>
</dbReference>
<evidence type="ECO:0000313" key="8">
    <source>
        <dbReference type="Proteomes" id="UP001165427"/>
    </source>
</evidence>
<dbReference type="GO" id="GO:0006631">
    <property type="term" value="P:fatty acid metabolic process"/>
    <property type="evidence" value="ECO:0007669"/>
    <property type="project" value="UniProtKB-KW"/>
</dbReference>
<organism evidence="7 8">
    <name type="scientific">Desulfatitalea alkaliphila</name>
    <dbReference type="NCBI Taxonomy" id="2929485"/>
    <lineage>
        <taxon>Bacteria</taxon>
        <taxon>Pseudomonadati</taxon>
        <taxon>Thermodesulfobacteriota</taxon>
        <taxon>Desulfobacteria</taxon>
        <taxon>Desulfobacterales</taxon>
        <taxon>Desulfosarcinaceae</taxon>
        <taxon>Desulfatitalea</taxon>
    </lineage>
</organism>
<gene>
    <name evidence="7" type="ORF">MRX98_13680</name>
</gene>
<dbReference type="InterPro" id="IPR045851">
    <property type="entry name" value="AMP-bd_C_sf"/>
</dbReference>
<dbReference type="InterPro" id="IPR042099">
    <property type="entry name" value="ANL_N_sf"/>
</dbReference>
<dbReference type="GO" id="GO:0016874">
    <property type="term" value="F:ligase activity"/>
    <property type="evidence" value="ECO:0007669"/>
    <property type="project" value="UniProtKB-KW"/>
</dbReference>
<keyword evidence="8" id="KW-1185">Reference proteome</keyword>